<evidence type="ECO:0000313" key="3">
    <source>
        <dbReference type="Proteomes" id="UP000527355"/>
    </source>
</evidence>
<gene>
    <name evidence="2" type="ORF">mMyoMyo1_005513</name>
</gene>
<protein>
    <submittedName>
        <fullName evidence="2">GATA binding protein 1</fullName>
    </submittedName>
</protein>
<reference evidence="2 3" key="1">
    <citation type="journal article" date="2020" name="Nature">
        <title>Six reference-quality genomes reveal evolution of bat adaptations.</title>
        <authorList>
            <person name="Jebb D."/>
            <person name="Huang Z."/>
            <person name="Pippel M."/>
            <person name="Hughes G.M."/>
            <person name="Lavrichenko K."/>
            <person name="Devanna P."/>
            <person name="Winkler S."/>
            <person name="Jermiin L.S."/>
            <person name="Skirmuntt E.C."/>
            <person name="Katzourakis A."/>
            <person name="Burkitt-Gray L."/>
            <person name="Ray D.A."/>
            <person name="Sullivan K.A.M."/>
            <person name="Roscito J.G."/>
            <person name="Kirilenko B.M."/>
            <person name="Davalos L.M."/>
            <person name="Corthals A.P."/>
            <person name="Power M.L."/>
            <person name="Jones G."/>
            <person name="Ransome R.D."/>
            <person name="Dechmann D.K.N."/>
            <person name="Locatelli A.G."/>
            <person name="Puechmaille S.J."/>
            <person name="Fedrigo O."/>
            <person name="Jarvis E.D."/>
            <person name="Hiller M."/>
            <person name="Vernes S.C."/>
            <person name="Myers E.W."/>
            <person name="Teeling E.C."/>
        </authorList>
    </citation>
    <scope>NUCLEOTIDE SEQUENCE [LARGE SCALE GENOMIC DNA]</scope>
    <source>
        <strain evidence="2">MMyoMyo1</strain>
        <tissue evidence="2">Flight muscle</tissue>
    </source>
</reference>
<evidence type="ECO:0000256" key="1">
    <source>
        <dbReference type="SAM" id="MobiDB-lite"/>
    </source>
</evidence>
<dbReference type="EMBL" id="JABWUV010000004">
    <property type="protein sequence ID" value="KAF6359771.1"/>
    <property type="molecule type" value="Genomic_DNA"/>
</dbReference>
<comment type="caution">
    <text evidence="2">The sequence shown here is derived from an EMBL/GenBank/DDBJ whole genome shotgun (WGS) entry which is preliminary data.</text>
</comment>
<proteinExistence type="predicted"/>
<dbReference type="Proteomes" id="UP000527355">
    <property type="component" value="Unassembled WGS sequence"/>
</dbReference>
<feature type="region of interest" description="Disordered" evidence="1">
    <location>
        <begin position="45"/>
        <end position="89"/>
    </location>
</feature>
<dbReference type="AlphaFoldDB" id="A0A7J7YCR0"/>
<sequence>MQQLPPLPQTPPRLQLLHWPTTGMLRPTDTPQSSRCTHCSTVWRESQGAHHTPAGPMARRGSTLPPLCAPPVRTPHPRPQKIRMEKAVS</sequence>
<name>A0A7J7YCR0_MYOMY</name>
<evidence type="ECO:0000313" key="2">
    <source>
        <dbReference type="EMBL" id="KAF6359771.1"/>
    </source>
</evidence>
<accession>A0A7J7YCR0</accession>
<keyword evidence="3" id="KW-1185">Reference proteome</keyword>
<organism evidence="2 3">
    <name type="scientific">Myotis myotis</name>
    <name type="common">Greater mouse-eared bat</name>
    <name type="synonym">Vespertilio myotis</name>
    <dbReference type="NCBI Taxonomy" id="51298"/>
    <lineage>
        <taxon>Eukaryota</taxon>
        <taxon>Metazoa</taxon>
        <taxon>Chordata</taxon>
        <taxon>Craniata</taxon>
        <taxon>Vertebrata</taxon>
        <taxon>Euteleostomi</taxon>
        <taxon>Mammalia</taxon>
        <taxon>Eutheria</taxon>
        <taxon>Laurasiatheria</taxon>
        <taxon>Chiroptera</taxon>
        <taxon>Yangochiroptera</taxon>
        <taxon>Vespertilionidae</taxon>
        <taxon>Myotis</taxon>
    </lineage>
</organism>